<dbReference type="EMBL" id="FOAD01000003">
    <property type="protein sequence ID" value="SEL12879.1"/>
    <property type="molecule type" value="Genomic_DNA"/>
</dbReference>
<feature type="transmembrane region" description="Helical" evidence="1">
    <location>
        <begin position="32"/>
        <end position="48"/>
    </location>
</feature>
<proteinExistence type="predicted"/>
<dbReference type="RefSeq" id="WP_170836890.1">
    <property type="nucleotide sequence ID" value="NZ_FOAD01000003.1"/>
</dbReference>
<keyword evidence="1" id="KW-1133">Transmembrane helix</keyword>
<dbReference type="Proteomes" id="UP000183894">
    <property type="component" value="Unassembled WGS sequence"/>
</dbReference>
<organism evidence="2 3">
    <name type="scientific">Haloferax larsenii</name>
    <dbReference type="NCBI Taxonomy" id="302484"/>
    <lineage>
        <taxon>Archaea</taxon>
        <taxon>Methanobacteriati</taxon>
        <taxon>Methanobacteriota</taxon>
        <taxon>Stenosarchaea group</taxon>
        <taxon>Halobacteria</taxon>
        <taxon>Halobacteriales</taxon>
        <taxon>Haloferacaceae</taxon>
        <taxon>Haloferax</taxon>
    </lineage>
</organism>
<evidence type="ECO:0000313" key="2">
    <source>
        <dbReference type="EMBL" id="SEL12879.1"/>
    </source>
</evidence>
<accession>A0A1H7MP69</accession>
<evidence type="ECO:0000256" key="1">
    <source>
        <dbReference type="SAM" id="Phobius"/>
    </source>
</evidence>
<keyword evidence="1" id="KW-0472">Membrane</keyword>
<dbReference type="AlphaFoldDB" id="A0A1H7MP69"/>
<protein>
    <submittedName>
        <fullName evidence="2">Uncharacterized protein</fullName>
    </submittedName>
</protein>
<gene>
    <name evidence="2" type="ORF">SAMN04488691_10339</name>
</gene>
<reference evidence="2 3" key="1">
    <citation type="submission" date="2016-10" db="EMBL/GenBank/DDBJ databases">
        <authorList>
            <person name="de Groot N.N."/>
        </authorList>
    </citation>
    <scope>NUCLEOTIDE SEQUENCE [LARGE SCALE GENOMIC DNA]</scope>
    <source>
        <strain evidence="2 3">CDM_5</strain>
    </source>
</reference>
<keyword evidence="1" id="KW-0812">Transmembrane</keyword>
<evidence type="ECO:0000313" key="3">
    <source>
        <dbReference type="Proteomes" id="UP000183894"/>
    </source>
</evidence>
<sequence>MDPLKQYADEIGPTAIILIGLILVIIPEPASSAFGVGLMLFGAAYWVWEWNRP</sequence>
<name>A0A1H7MP69_HALLR</name>